<protein>
    <recommendedName>
        <fullName evidence="1">MMS19 nucleotide excision repair protein</fullName>
    </recommendedName>
</protein>
<dbReference type="Proteomes" id="UP000293360">
    <property type="component" value="Unassembled WGS sequence"/>
</dbReference>
<comment type="subcellular location">
    <subcellularLocation>
        <location evidence="1">Nucleus</location>
    </subcellularLocation>
</comment>
<dbReference type="AlphaFoldDB" id="A0A4Q4TTY8"/>
<sequence length="624" mass="68270">MAGAVKFDDLALQYVLSDEPEQAKSAAEKAASMIEASANNRALVGQWVSSINRWMPSGDSGENGLADDGEAQDDDFISRAKALDFLASTLGALKRDALKADQVQLLISFFCSLFSSDHKAGITASAKALRQLTSMKNFKPPMGNDIIEGVCKLRDDFKLQAPATRLEIYQLVLGLLQDPSVSNDLEYRHGSTCGFMTGLLDLCRNERDPNNLMKWFDTLKTFLQTFSPSPEVTSEVFKSFSAYFPISLRASATPSGITADDLKGAVRACFSAHHRLASQAIPFLLGKLDQGDAVTVSVKVDILQTLDACLNQYTHPKQSIVPYADQIWSSLKYEVRNGEVSDTVEATLKAINSLTRRLDEDDLRSFFNYAWRDIVEDISSPTYASQAGRLLVGIVGASANSFSMITPALSHVQTTIKTSKSAMHQRDLLALLNSVLLVRSHLVSSGDVSQPLENPLRDQVFGDALFFDVYLPLWKEIPTSYTPTEQVEILSKVMEGLAALIGQQSYGAEPSRLLSDSTCAHIFNLLSEPSITYPLKAESFIGTNQLAADEQLRGSASSALKKAVPLYPQGFQQLLLQYLASVESVYETRQSSNDFVLEIKQAAVTLCDVASYGLGDMSKGKPRQ</sequence>
<name>A0A4Q4TTY8_9PEZI</name>
<dbReference type="InterPro" id="IPR016024">
    <property type="entry name" value="ARM-type_fold"/>
</dbReference>
<keyword evidence="1" id="KW-0539">Nucleus</keyword>
<dbReference type="EMBL" id="QJNU01000020">
    <property type="protein sequence ID" value="RYP10292.1"/>
    <property type="molecule type" value="Genomic_DNA"/>
</dbReference>
<evidence type="ECO:0000259" key="2">
    <source>
        <dbReference type="Pfam" id="PF14500"/>
    </source>
</evidence>
<reference evidence="3 4" key="1">
    <citation type="submission" date="2018-06" db="EMBL/GenBank/DDBJ databases">
        <title>Complete Genomes of Monosporascus.</title>
        <authorList>
            <person name="Robinson A.J."/>
            <person name="Natvig D.O."/>
        </authorList>
    </citation>
    <scope>NUCLEOTIDE SEQUENCE [LARGE SCALE GENOMIC DNA]</scope>
    <source>
        <strain evidence="3 4">CBS 110550</strain>
    </source>
</reference>
<proteinExistence type="inferred from homology"/>
<keyword evidence="1" id="KW-0234">DNA repair</keyword>
<organism evidence="3 4">
    <name type="scientific">Monosporascus ibericus</name>
    <dbReference type="NCBI Taxonomy" id="155417"/>
    <lineage>
        <taxon>Eukaryota</taxon>
        <taxon>Fungi</taxon>
        <taxon>Dikarya</taxon>
        <taxon>Ascomycota</taxon>
        <taxon>Pezizomycotina</taxon>
        <taxon>Sordariomycetes</taxon>
        <taxon>Xylariomycetidae</taxon>
        <taxon>Xylariales</taxon>
        <taxon>Xylariales incertae sedis</taxon>
        <taxon>Monosporascus</taxon>
    </lineage>
</organism>
<keyword evidence="1" id="KW-0227">DNA damage</keyword>
<gene>
    <name evidence="3" type="ORF">DL764_000784</name>
</gene>
<dbReference type="GO" id="GO:0051604">
    <property type="term" value="P:protein maturation"/>
    <property type="evidence" value="ECO:0007669"/>
    <property type="project" value="UniProtKB-UniRule"/>
</dbReference>
<dbReference type="PANTHER" id="PTHR12891:SF0">
    <property type="entry name" value="MMS19 NUCLEOTIDE EXCISION REPAIR PROTEIN HOMOLOG"/>
    <property type="match status" value="1"/>
</dbReference>
<dbReference type="SUPFAM" id="SSF48371">
    <property type="entry name" value="ARM repeat"/>
    <property type="match status" value="1"/>
</dbReference>
<comment type="function">
    <text evidence="1">Key component of the cytosolic iron-sulfur protein assembly (CIA) complex, a multiprotein complex that mediates the incorporation of iron-sulfur cluster into apoproteins specifically involved in DNA metabolism and genomic integrity. In the CIA complex, MMS19 acts as an adapter between early-acting CIA components and a subset of cellular target iron-sulfur proteins.</text>
</comment>
<dbReference type="STRING" id="155417.A0A4Q4TTY8"/>
<comment type="similarity">
    <text evidence="1">Belongs to the MET18/MMS19 family.</text>
</comment>
<keyword evidence="4" id="KW-1185">Reference proteome</keyword>
<dbReference type="PANTHER" id="PTHR12891">
    <property type="entry name" value="DNA REPAIR/TRANSCRIPTION PROTEIN MET18/MMS19"/>
    <property type="match status" value="1"/>
</dbReference>
<dbReference type="OrthoDB" id="342900at2759"/>
<dbReference type="GO" id="GO:0005634">
    <property type="term" value="C:nucleus"/>
    <property type="evidence" value="ECO:0007669"/>
    <property type="project" value="UniProtKB-SubCell"/>
</dbReference>
<dbReference type="Pfam" id="PF14500">
    <property type="entry name" value="MMS19_N"/>
    <property type="match status" value="1"/>
</dbReference>
<dbReference type="GO" id="GO:0006281">
    <property type="term" value="P:DNA repair"/>
    <property type="evidence" value="ECO:0007669"/>
    <property type="project" value="UniProtKB-UniRule"/>
</dbReference>
<dbReference type="GO" id="GO:0097361">
    <property type="term" value="C:cytosolic [4Fe-4S] assembly targeting complex"/>
    <property type="evidence" value="ECO:0007669"/>
    <property type="project" value="UniProtKB-UniRule"/>
</dbReference>
<feature type="domain" description="MMS19 N-terminal" evidence="2">
    <location>
        <begin position="73"/>
        <end position="335"/>
    </location>
</feature>
<accession>A0A4Q4TTY8</accession>
<dbReference type="InterPro" id="IPR039920">
    <property type="entry name" value="MMS19"/>
</dbReference>
<evidence type="ECO:0000313" key="4">
    <source>
        <dbReference type="Proteomes" id="UP000293360"/>
    </source>
</evidence>
<dbReference type="GO" id="GO:0016226">
    <property type="term" value="P:iron-sulfur cluster assembly"/>
    <property type="evidence" value="ECO:0007669"/>
    <property type="project" value="UniProtKB-UniRule"/>
</dbReference>
<comment type="caution">
    <text evidence="3">The sequence shown here is derived from an EMBL/GenBank/DDBJ whole genome shotgun (WGS) entry which is preliminary data.</text>
</comment>
<evidence type="ECO:0000313" key="3">
    <source>
        <dbReference type="EMBL" id="RYP10292.1"/>
    </source>
</evidence>
<dbReference type="InterPro" id="IPR029240">
    <property type="entry name" value="MMS19_N"/>
</dbReference>
<evidence type="ECO:0000256" key="1">
    <source>
        <dbReference type="RuleBase" id="RU367072"/>
    </source>
</evidence>